<dbReference type="PANTHER" id="PTHR14255:SF4">
    <property type="entry name" value="PROTEIN CEREBLON"/>
    <property type="match status" value="1"/>
</dbReference>
<feature type="domain" description="CULT" evidence="17">
    <location>
        <begin position="443"/>
        <end position="550"/>
    </location>
</feature>
<comment type="subunit">
    <text evidence="14">Likely a component of a DCX (DDB1-CUL4-X-box) protein ligase complex. May interact with pic/DDB1.</text>
</comment>
<evidence type="ECO:0000256" key="15">
    <source>
        <dbReference type="SAM" id="MobiDB-lite"/>
    </source>
</evidence>
<feature type="compositionally biased region" description="Polar residues" evidence="15">
    <location>
        <begin position="292"/>
        <end position="302"/>
    </location>
</feature>
<comment type="subcellular location">
    <subcellularLocation>
        <location evidence="2">Cytoplasm</location>
    </subcellularLocation>
    <subcellularLocation>
        <location evidence="1">Nucleus</location>
    </subcellularLocation>
</comment>
<dbReference type="FunFam" id="1.20.58.1480:FF:000007">
    <property type="entry name" value="Lon protease homolog"/>
    <property type="match status" value="1"/>
</dbReference>
<evidence type="ECO:0000256" key="7">
    <source>
        <dbReference type="ARBA" id="ARBA00022490"/>
    </source>
</evidence>
<dbReference type="SUPFAM" id="SSF88697">
    <property type="entry name" value="PUA domain-like"/>
    <property type="match status" value="1"/>
</dbReference>
<dbReference type="Gene3D" id="2.170.150.20">
    <property type="entry name" value="Peptide methionine sulfoxide reductase"/>
    <property type="match status" value="1"/>
</dbReference>
<feature type="region of interest" description="Disordered" evidence="15">
    <location>
        <begin position="232"/>
        <end position="323"/>
    </location>
</feature>
<comment type="function">
    <text evidence="13">Substrate recognition component of a DCX (DDB1-CUL4-X-box) E3 protein ligase complex that mediates the ubiquitination and subsequent proteasomal degradation of target proteins. Has an essential role in mediating growth by negatively regulating insulin signaling. It also has a role in maintaining presynaptic function in the neuromuscular junction synapses of third-instar larvae.</text>
</comment>
<evidence type="ECO:0000259" key="17">
    <source>
        <dbReference type="PROSITE" id="PS51788"/>
    </source>
</evidence>
<evidence type="ECO:0000256" key="8">
    <source>
        <dbReference type="ARBA" id="ARBA00022723"/>
    </source>
</evidence>
<dbReference type="InterPro" id="IPR004910">
    <property type="entry name" value="Yippee/Mis18/Cereblon"/>
</dbReference>
<evidence type="ECO:0000313" key="18">
    <source>
        <dbReference type="EMBL" id="KAK9142050.1"/>
    </source>
</evidence>
<comment type="caution">
    <text evidence="18">The sequence shown here is derived from an EMBL/GenBank/DDBJ whole genome shotgun (WGS) entry which is preliminary data.</text>
</comment>
<protein>
    <recommendedName>
        <fullName evidence="6">Protein cereblon</fullName>
    </recommendedName>
    <alternativeName>
        <fullName evidence="12">Protein ohgata</fullName>
    </alternativeName>
</protein>
<dbReference type="InterPro" id="IPR034750">
    <property type="entry name" value="CULT"/>
</dbReference>
<evidence type="ECO:0000256" key="2">
    <source>
        <dbReference type="ARBA" id="ARBA00004496"/>
    </source>
</evidence>
<gene>
    <name evidence="18" type="ORF">Syun_011450</name>
</gene>
<dbReference type="Pfam" id="PF03226">
    <property type="entry name" value="Yippee-Mis18"/>
    <property type="match status" value="1"/>
</dbReference>
<organism evidence="18 19">
    <name type="scientific">Stephania yunnanensis</name>
    <dbReference type="NCBI Taxonomy" id="152371"/>
    <lineage>
        <taxon>Eukaryota</taxon>
        <taxon>Viridiplantae</taxon>
        <taxon>Streptophyta</taxon>
        <taxon>Embryophyta</taxon>
        <taxon>Tracheophyta</taxon>
        <taxon>Spermatophyta</taxon>
        <taxon>Magnoliopsida</taxon>
        <taxon>Ranunculales</taxon>
        <taxon>Menispermaceae</taxon>
        <taxon>Menispermoideae</taxon>
        <taxon>Cissampelideae</taxon>
        <taxon>Stephania</taxon>
    </lineage>
</organism>
<dbReference type="GO" id="GO:0005737">
    <property type="term" value="C:cytoplasm"/>
    <property type="evidence" value="ECO:0007669"/>
    <property type="project" value="UniProtKB-SubCell"/>
</dbReference>
<dbReference type="GO" id="GO:0031464">
    <property type="term" value="C:Cul4A-RING E3 ubiquitin ligase complex"/>
    <property type="evidence" value="ECO:0007669"/>
    <property type="project" value="TreeGrafter"/>
</dbReference>
<comment type="similarity">
    <text evidence="4">Belongs to the CRBN family.</text>
</comment>
<keyword evidence="9" id="KW-0833">Ubl conjugation pathway</keyword>
<evidence type="ECO:0000256" key="11">
    <source>
        <dbReference type="ARBA" id="ARBA00023242"/>
    </source>
</evidence>
<dbReference type="GO" id="GO:0016567">
    <property type="term" value="P:protein ubiquitination"/>
    <property type="evidence" value="ECO:0007669"/>
    <property type="project" value="TreeGrafter"/>
</dbReference>
<evidence type="ECO:0000313" key="19">
    <source>
        <dbReference type="Proteomes" id="UP001420932"/>
    </source>
</evidence>
<name>A0AAP0JZS7_9MAGN</name>
<dbReference type="InterPro" id="IPR003111">
    <property type="entry name" value="Lon_prtase_N"/>
</dbReference>
<dbReference type="InterPro" id="IPR015947">
    <property type="entry name" value="PUA-like_sf"/>
</dbReference>
<dbReference type="Proteomes" id="UP001420932">
    <property type="component" value="Unassembled WGS sequence"/>
</dbReference>
<keyword evidence="8" id="KW-0479">Metal-binding</keyword>
<dbReference type="GO" id="GO:0046872">
    <property type="term" value="F:metal ion binding"/>
    <property type="evidence" value="ECO:0007669"/>
    <property type="project" value="UniProtKB-KW"/>
</dbReference>
<sequence length="551" mass="62256">MDEDRILESERLQIEQIRELEMEDLEIEEVDEAHLSSSSGDEFIGRGNDGGAGASGGFTFDTCLASLHTYLGEVDDTHNRKSLLNGGAILNLPMFYLEGVVLFPEATLPLRVIQPRFKAAVERALNPADAPNTIGVIRVYRVPGDGRLQFAKVGTTAEIRQYRRLEDGSFNILTRGQQRFHLRRRWIDVEGAPCAEIQIIQEDLPLRTPRDAFAQLASVPSISSRNFLRGVPSVASRASSTMPDLENDMESMSEASSENDISPRIRMNQHTSNSSRFYGRIDDSTSSDDDQFVSQSGQQPERSSSGDSEGSSQHSFDEGNKRTDAVLGARNMSLIERESQNCNGWKEQWGMLESKWMRRATRSFWPYWVYRMYDSYQLAQKAAVMWRFIVGAPSMDDLVGKPDLLSFYVASKIPVSESVRQELLEIDGISYRLRREIELLESFDCVRCKTCQSLVAKRSDMLIMSSDGPLGAYVNPHGYVHEIMTFDKVNGVALIGRPDEKYSWFPGYAWTIATCATCEYQLGWLFTARDKKLRPKSFWAIRSSQVADDIR</sequence>
<dbReference type="InterPro" id="IPR046336">
    <property type="entry name" value="Lon_prtase_N_sf"/>
</dbReference>
<dbReference type="SMART" id="SM00464">
    <property type="entry name" value="LON"/>
    <property type="match status" value="1"/>
</dbReference>
<keyword evidence="7" id="KW-0963">Cytoplasm</keyword>
<keyword evidence="10" id="KW-0862">Zinc</keyword>
<dbReference type="Gene3D" id="2.30.130.40">
    <property type="entry name" value="LON domain-like"/>
    <property type="match status" value="1"/>
</dbReference>
<keyword evidence="11" id="KW-0539">Nucleus</keyword>
<reference evidence="18 19" key="1">
    <citation type="submission" date="2024-01" db="EMBL/GenBank/DDBJ databases">
        <title>Genome assemblies of Stephania.</title>
        <authorList>
            <person name="Yang L."/>
        </authorList>
    </citation>
    <scope>NUCLEOTIDE SEQUENCE [LARGE SCALE GENOMIC DNA]</scope>
    <source>
        <strain evidence="18">YNDBR</strain>
        <tissue evidence="18">Leaf</tissue>
    </source>
</reference>
<dbReference type="EMBL" id="JBBNAF010000005">
    <property type="protein sequence ID" value="KAK9142050.1"/>
    <property type="molecule type" value="Genomic_DNA"/>
</dbReference>
<dbReference type="Pfam" id="PF02190">
    <property type="entry name" value="LON_substr_bdg"/>
    <property type="match status" value="1"/>
</dbReference>
<evidence type="ECO:0000256" key="6">
    <source>
        <dbReference type="ARBA" id="ARBA00014394"/>
    </source>
</evidence>
<evidence type="ECO:0000256" key="14">
    <source>
        <dbReference type="ARBA" id="ARBA00046796"/>
    </source>
</evidence>
<proteinExistence type="inferred from homology"/>
<dbReference type="AlphaFoldDB" id="A0AAP0JZS7"/>
<evidence type="ECO:0000256" key="9">
    <source>
        <dbReference type="ARBA" id="ARBA00022786"/>
    </source>
</evidence>
<dbReference type="PROSITE" id="PS51788">
    <property type="entry name" value="CULT"/>
    <property type="match status" value="1"/>
</dbReference>
<dbReference type="CDD" id="cd15777">
    <property type="entry name" value="CRBN_C_like"/>
    <property type="match status" value="1"/>
</dbReference>
<feature type="domain" description="Lon N-terminal" evidence="16">
    <location>
        <begin position="92"/>
        <end position="444"/>
    </location>
</feature>
<dbReference type="FunFam" id="2.170.150.20:FF:000005">
    <property type="entry name" value="Blast:Protein cereblon homolog"/>
    <property type="match status" value="1"/>
</dbReference>
<evidence type="ECO:0000256" key="13">
    <source>
        <dbReference type="ARBA" id="ARBA00046075"/>
    </source>
</evidence>
<evidence type="ECO:0000256" key="4">
    <source>
        <dbReference type="ARBA" id="ARBA00005293"/>
    </source>
</evidence>
<keyword evidence="19" id="KW-1185">Reference proteome</keyword>
<dbReference type="PANTHER" id="PTHR14255">
    <property type="entry name" value="CEREBLON"/>
    <property type="match status" value="1"/>
</dbReference>
<comment type="pathway">
    <text evidence="3">Protein modification; protein ubiquitination.</text>
</comment>
<comment type="similarity">
    <text evidence="5">Belongs to the 4-toluene sulfonate uptake permease (TSUP) (TC 2.A.102) family.</text>
</comment>
<evidence type="ECO:0000256" key="10">
    <source>
        <dbReference type="ARBA" id="ARBA00022833"/>
    </source>
</evidence>
<evidence type="ECO:0000256" key="12">
    <source>
        <dbReference type="ARBA" id="ARBA00030079"/>
    </source>
</evidence>
<evidence type="ECO:0000256" key="1">
    <source>
        <dbReference type="ARBA" id="ARBA00004123"/>
    </source>
</evidence>
<dbReference type="GO" id="GO:0005634">
    <property type="term" value="C:nucleus"/>
    <property type="evidence" value="ECO:0007669"/>
    <property type="project" value="UniProtKB-SubCell"/>
</dbReference>
<evidence type="ECO:0000256" key="3">
    <source>
        <dbReference type="ARBA" id="ARBA00004906"/>
    </source>
</evidence>
<evidence type="ECO:0000256" key="5">
    <source>
        <dbReference type="ARBA" id="ARBA00009142"/>
    </source>
</evidence>
<feature type="compositionally biased region" description="Low complexity" evidence="15">
    <location>
        <begin position="303"/>
        <end position="314"/>
    </location>
</feature>
<accession>A0AAP0JZS7</accession>
<evidence type="ECO:0000259" key="16">
    <source>
        <dbReference type="PROSITE" id="PS51787"/>
    </source>
</evidence>
<dbReference type="PROSITE" id="PS51787">
    <property type="entry name" value="LON_N"/>
    <property type="match status" value="1"/>
</dbReference>
<dbReference type="Gene3D" id="1.20.58.1480">
    <property type="match status" value="1"/>
</dbReference>